<evidence type="ECO:0000259" key="5">
    <source>
        <dbReference type="Pfam" id="PF15247"/>
    </source>
</evidence>
<feature type="domain" description="Histone RNA hairpin-binding protein RNA-binding" evidence="5">
    <location>
        <begin position="406"/>
        <end position="458"/>
    </location>
</feature>
<feature type="region of interest" description="Disordered" evidence="4">
    <location>
        <begin position="351"/>
        <end position="372"/>
    </location>
</feature>
<dbReference type="InterPro" id="IPR038294">
    <property type="entry name" value="SLBP_RNA_bind_sf"/>
</dbReference>
<dbReference type="InterPro" id="IPR015943">
    <property type="entry name" value="WD40/YVTN_repeat-like_dom_sf"/>
</dbReference>
<evidence type="ECO:0000256" key="4">
    <source>
        <dbReference type="SAM" id="MobiDB-lite"/>
    </source>
</evidence>
<dbReference type="Pfam" id="PF15247">
    <property type="entry name" value="SLBP_RNA_bind"/>
    <property type="match status" value="1"/>
</dbReference>
<dbReference type="Pfam" id="PF13578">
    <property type="entry name" value="Methyltransf_24"/>
    <property type="match status" value="1"/>
</dbReference>
<gene>
    <name evidence="6" type="primary">BTRC</name>
    <name evidence="6" type="ORF">AK812_SmicGene31649</name>
</gene>
<dbReference type="EMBL" id="LSRX01000877">
    <property type="protein sequence ID" value="OLP87141.1"/>
    <property type="molecule type" value="Genomic_DNA"/>
</dbReference>
<organism evidence="6 7">
    <name type="scientific">Symbiodinium microadriaticum</name>
    <name type="common">Dinoflagellate</name>
    <name type="synonym">Zooxanthella microadriatica</name>
    <dbReference type="NCBI Taxonomy" id="2951"/>
    <lineage>
        <taxon>Eukaryota</taxon>
        <taxon>Sar</taxon>
        <taxon>Alveolata</taxon>
        <taxon>Dinophyceae</taxon>
        <taxon>Suessiales</taxon>
        <taxon>Symbiodiniaceae</taxon>
        <taxon>Symbiodinium</taxon>
    </lineage>
</organism>
<evidence type="ECO:0000256" key="1">
    <source>
        <dbReference type="ARBA" id="ARBA00022574"/>
    </source>
</evidence>
<dbReference type="SMART" id="SM00320">
    <property type="entry name" value="WD40"/>
    <property type="match status" value="6"/>
</dbReference>
<dbReference type="Gene3D" id="1.10.8.1120">
    <property type="entry name" value="Histone RNA hairpin-binding protein RNA-binding domain"/>
    <property type="match status" value="1"/>
</dbReference>
<dbReference type="Gene3D" id="2.130.10.10">
    <property type="entry name" value="YVTN repeat-like/Quinoprotein amine dehydrogenase"/>
    <property type="match status" value="2"/>
</dbReference>
<dbReference type="PROSITE" id="PS50082">
    <property type="entry name" value="WD_REPEATS_2"/>
    <property type="match status" value="3"/>
</dbReference>
<keyword evidence="7" id="KW-1185">Reference proteome</keyword>
<dbReference type="Proteomes" id="UP000186817">
    <property type="component" value="Unassembled WGS sequence"/>
</dbReference>
<proteinExistence type="predicted"/>
<dbReference type="Pfam" id="PF00400">
    <property type="entry name" value="WD40"/>
    <property type="match status" value="4"/>
</dbReference>
<feature type="repeat" description="WD" evidence="3">
    <location>
        <begin position="1391"/>
        <end position="1431"/>
    </location>
</feature>
<evidence type="ECO:0000313" key="7">
    <source>
        <dbReference type="Proteomes" id="UP000186817"/>
    </source>
</evidence>
<sequence length="1536" mass="172878">MSDAAKRSGSKRSEAFFCFDGLKSFGLVCDVLVRQCLGEESERWLYFQRRYKGDVATKCSNLFFMKLSAPIRNTSSSTMVSVAIGAGLGAIAGGIAARMWAGEDVRKIPLPADSGTPDQPKVASGEVHEDRLHDLLLQLGQGRLHVFQLENRVLAESYRKVAAGLVTNSAPGHHGNLVEQPATTAGNMTRGTSVPAVSSGAPDRLHGVLLLLLQLERGRRHVSQLENQVLAESHRTISELRARIKSVEGGLLQSSGALTASLCTQGEEPVHTKPAGPDDREVQPPIRPIQSRKKRGNHEANNQNRMPESLDATDAASMGWTQLKQDKQLAEQIQQAVTAYLLSPEQAMTEDFLDSDGQEETEEEEDDVQRHPRNLPFVSKDAEHTVMPHPEDPVAPIEATSDEAGKRRYARTRQIMIGKARPEYLRYREQVPFECRGPMHPRTPNALDKCSKRDFDRKLLLESSEKRSSRLASARRWRRKWRDRPRRDLCRAGRLRGSWNFFQGHQAGPQCGSRFSIPMAWRWALLTLALGRTPTFEDLHSELFGHRPVDGNDSTHVVVGFSNRYGIRPSFSNFPHSNLKPEFFTNILDILMPEGMPKFVVEVGSLHGHSAIHMATVLDQFNMYHVPILCIDPFTGDTNMWANYQTDRSVAGWVKIIDGRMMVFDQFMANVQFAINRTVSRNHILPFQATSTVGARWLVEKRFYPDLVFLDSAHELDETFLELSLYYDILEPGGIMFGDDYGWAAVRQDVQRFVEHRNSRSEADPPEFRIIRAEPGSSHVLWMLRKPKVEPPLIIGVHCRSDWNFLGVGAAALRRFWAAMAAVDLPLWMLGEGAQTWNVQKLAALRKAPPCTDRLKRDIDAKWPQRPSHWSRLLEEDWAKSGQAEEEALLRAATGVLDKEERGSGSTMLGAEAVKKAREASAAAKASAQWDLLLVAQHLLGRPAREPAPTWKDMTQELHRRRERLLSQAHSFQLIAALLDSVCEVEPRGPKQLEERCCTELRRLIAVQNLIPEEWRCRKSPRFRAVTAGLQLRHELEAPALGPVMASSQDALAEEKEALVPSSFLGGPVPVYGLEREHLEEDLSNPLYRPLPKEEDEEWKLLVRCGGAGEVADTAEEQQERYFTENPMSPETHPGRDEYMDVKPDIVITCSIDYLIRTWDASNDFKPLQEFEGHLNFVNQVVPYREDQILSCSDDYTCRLWKIAVWNSKELPAEADAEERIPSGELLFTYWINMFPMKAVCALPGQRAAVGGLDKTVRIFSLVTGCTLFRMTGHRDAGPERSFFQLEGCGAIWCFLHLRDNLIVSGSDDATVRCWDIDTGSSLCTKIGHMGYGEDIGEPGIGWKLSERFATVLKMCHLGKDGRQFATCSYDRTVVIWDASSPTDLQVLRRWKAHGNGILSVCYAGKGIIATCSGDKTVKIWDWTTAEMLGETKTRGIANDACMVDEDRIFIAGGDATIRIYNWKQDKDEKQFYAHDMTLQGCAPVCKSRRDDPKNWTKDPIMYLNLKYPENEADSKAALETMRKVLYNALHYTSLG</sequence>
<dbReference type="PRINTS" id="PR00320">
    <property type="entry name" value="GPROTEINBRPT"/>
</dbReference>
<dbReference type="SUPFAM" id="SSF53335">
    <property type="entry name" value="S-adenosyl-L-methionine-dependent methyltransferases"/>
    <property type="match status" value="1"/>
</dbReference>
<evidence type="ECO:0000256" key="3">
    <source>
        <dbReference type="PROSITE-ProRule" id="PRU00221"/>
    </source>
</evidence>
<dbReference type="InterPro" id="IPR001680">
    <property type="entry name" value="WD40_rpt"/>
</dbReference>
<comment type="caution">
    <text evidence="6">The sequence shown here is derived from an EMBL/GenBank/DDBJ whole genome shotgun (WGS) entry which is preliminary data.</text>
</comment>
<dbReference type="PANTHER" id="PTHR19848">
    <property type="entry name" value="WD40 REPEAT PROTEIN"/>
    <property type="match status" value="1"/>
</dbReference>
<accession>A0A1Q9CW44</accession>
<dbReference type="InterPro" id="IPR020472">
    <property type="entry name" value="WD40_PAC1"/>
</dbReference>
<evidence type="ECO:0000256" key="2">
    <source>
        <dbReference type="ARBA" id="ARBA00022737"/>
    </source>
</evidence>
<feature type="compositionally biased region" description="Basic and acidic residues" evidence="4">
    <location>
        <begin position="268"/>
        <end position="282"/>
    </location>
</feature>
<dbReference type="GO" id="GO:0003723">
    <property type="term" value="F:RNA binding"/>
    <property type="evidence" value="ECO:0007669"/>
    <property type="project" value="InterPro"/>
</dbReference>
<dbReference type="InterPro" id="IPR036322">
    <property type="entry name" value="WD40_repeat_dom_sf"/>
</dbReference>
<dbReference type="InterPro" id="IPR029344">
    <property type="entry name" value="SLBP_RNA_bind"/>
</dbReference>
<dbReference type="SUPFAM" id="SSF50978">
    <property type="entry name" value="WD40 repeat-like"/>
    <property type="match status" value="1"/>
</dbReference>
<keyword evidence="2" id="KW-0677">Repeat</keyword>
<keyword evidence="1 3" id="KW-0853">WD repeat</keyword>
<feature type="compositionally biased region" description="Acidic residues" evidence="4">
    <location>
        <begin position="351"/>
        <end position="367"/>
    </location>
</feature>
<feature type="region of interest" description="Disordered" evidence="4">
    <location>
        <begin position="266"/>
        <end position="310"/>
    </location>
</feature>
<evidence type="ECO:0000313" key="6">
    <source>
        <dbReference type="EMBL" id="OLP87141.1"/>
    </source>
</evidence>
<dbReference type="OrthoDB" id="6252103at2759"/>
<dbReference type="InterPro" id="IPR029063">
    <property type="entry name" value="SAM-dependent_MTases_sf"/>
</dbReference>
<protein>
    <submittedName>
        <fullName evidence="6">F-box/WD repeat-containing protein 1A</fullName>
    </submittedName>
</protein>
<reference evidence="6 7" key="1">
    <citation type="submission" date="2016-02" db="EMBL/GenBank/DDBJ databases">
        <title>Genome analysis of coral dinoflagellate symbionts highlights evolutionary adaptations to a symbiotic lifestyle.</title>
        <authorList>
            <person name="Aranda M."/>
            <person name="Li Y."/>
            <person name="Liew Y.J."/>
            <person name="Baumgarten S."/>
            <person name="Simakov O."/>
            <person name="Wilson M."/>
            <person name="Piel J."/>
            <person name="Ashoor H."/>
            <person name="Bougouffa S."/>
            <person name="Bajic V.B."/>
            <person name="Ryu T."/>
            <person name="Ravasi T."/>
            <person name="Bayer T."/>
            <person name="Micklem G."/>
            <person name="Kim H."/>
            <person name="Bhak J."/>
            <person name="Lajeunesse T.C."/>
            <person name="Voolstra C.R."/>
        </authorList>
    </citation>
    <scope>NUCLEOTIDE SEQUENCE [LARGE SCALE GENOMIC DNA]</scope>
    <source>
        <strain evidence="6 7">CCMP2467</strain>
    </source>
</reference>
<dbReference type="Gene3D" id="3.40.50.150">
    <property type="entry name" value="Vaccinia Virus protein VP39"/>
    <property type="match status" value="1"/>
</dbReference>
<name>A0A1Q9CW44_SYMMI</name>
<feature type="repeat" description="WD" evidence="3">
    <location>
        <begin position="1301"/>
        <end position="1325"/>
    </location>
</feature>
<feature type="repeat" description="WD" evidence="3">
    <location>
        <begin position="1361"/>
        <end position="1387"/>
    </location>
</feature>
<dbReference type="PANTHER" id="PTHR19848:SF8">
    <property type="entry name" value="F-BOX AND WD REPEAT DOMAIN CONTAINING 7"/>
    <property type="match status" value="1"/>
</dbReference>